<dbReference type="Proteomes" id="UP001367676">
    <property type="component" value="Unassembled WGS sequence"/>
</dbReference>
<gene>
    <name evidence="1" type="ORF">V9T40_014462</name>
</gene>
<accession>A0AAN9T6X2</accession>
<sequence length="152" mass="17151">MTSTRHHIFLKLHFPDTVFLTFIFPTAQQPANSSVTMNVEQGPSLLQLLLKKGLWSFEDRLSRSIPTHPPSQEQCEVEEVLTRGKSKAEEHPEQPPAQLLRNELADVHAGKTVSGKEMSGKWCQENDVRKMNVRRTNVMSGGCHVRKMCSGN</sequence>
<evidence type="ECO:0000313" key="1">
    <source>
        <dbReference type="EMBL" id="KAK7571990.1"/>
    </source>
</evidence>
<proteinExistence type="predicted"/>
<organism evidence="1 2">
    <name type="scientific">Parthenolecanium corni</name>
    <dbReference type="NCBI Taxonomy" id="536013"/>
    <lineage>
        <taxon>Eukaryota</taxon>
        <taxon>Metazoa</taxon>
        <taxon>Ecdysozoa</taxon>
        <taxon>Arthropoda</taxon>
        <taxon>Hexapoda</taxon>
        <taxon>Insecta</taxon>
        <taxon>Pterygota</taxon>
        <taxon>Neoptera</taxon>
        <taxon>Paraneoptera</taxon>
        <taxon>Hemiptera</taxon>
        <taxon>Sternorrhyncha</taxon>
        <taxon>Coccoidea</taxon>
        <taxon>Coccidae</taxon>
        <taxon>Parthenolecanium</taxon>
    </lineage>
</organism>
<comment type="caution">
    <text evidence="1">The sequence shown here is derived from an EMBL/GenBank/DDBJ whole genome shotgun (WGS) entry which is preliminary data.</text>
</comment>
<evidence type="ECO:0000313" key="2">
    <source>
        <dbReference type="Proteomes" id="UP001367676"/>
    </source>
</evidence>
<reference evidence="1 2" key="1">
    <citation type="submission" date="2024-03" db="EMBL/GenBank/DDBJ databases">
        <title>Adaptation during the transition from Ophiocordyceps entomopathogen to insect associate is accompanied by gene loss and intensified selection.</title>
        <authorList>
            <person name="Ward C.M."/>
            <person name="Onetto C.A."/>
            <person name="Borneman A.R."/>
        </authorList>
    </citation>
    <scope>NUCLEOTIDE SEQUENCE [LARGE SCALE GENOMIC DNA]</scope>
    <source>
        <strain evidence="1">AWRI1</strain>
        <tissue evidence="1">Single Adult Female</tissue>
    </source>
</reference>
<name>A0AAN9T6X2_9HEMI</name>
<protein>
    <submittedName>
        <fullName evidence="1">Uncharacterized protein</fullName>
    </submittedName>
</protein>
<keyword evidence="2" id="KW-1185">Reference proteome</keyword>
<dbReference type="AlphaFoldDB" id="A0AAN9T6X2"/>
<dbReference type="EMBL" id="JBBCAQ010000038">
    <property type="protein sequence ID" value="KAK7571990.1"/>
    <property type="molecule type" value="Genomic_DNA"/>
</dbReference>